<dbReference type="SUPFAM" id="SSF52540">
    <property type="entry name" value="P-loop containing nucleoside triphosphate hydrolases"/>
    <property type="match status" value="1"/>
</dbReference>
<feature type="coiled-coil region" evidence="1">
    <location>
        <begin position="634"/>
        <end position="668"/>
    </location>
</feature>
<dbReference type="PANTHER" id="PTHR32182:SF0">
    <property type="entry name" value="DNA REPLICATION AND REPAIR PROTEIN RECF"/>
    <property type="match status" value="1"/>
</dbReference>
<dbReference type="Proteomes" id="UP001162889">
    <property type="component" value="Unassembled WGS sequence"/>
</dbReference>
<evidence type="ECO:0000313" key="3">
    <source>
        <dbReference type="Proteomes" id="UP001162889"/>
    </source>
</evidence>
<comment type="caution">
    <text evidence="2">The sequence shown here is derived from an EMBL/GenBank/DDBJ whole genome shotgun (WGS) entry which is preliminary data.</text>
</comment>
<keyword evidence="3" id="KW-1185">Reference proteome</keyword>
<feature type="coiled-coil region" evidence="1">
    <location>
        <begin position="329"/>
        <end position="381"/>
    </location>
</feature>
<name>A0ABT1GTU4_9BURK</name>
<dbReference type="Pfam" id="PF13555">
    <property type="entry name" value="AAA_29"/>
    <property type="match status" value="1"/>
</dbReference>
<evidence type="ECO:0000313" key="2">
    <source>
        <dbReference type="EMBL" id="MCP2012440.1"/>
    </source>
</evidence>
<dbReference type="EMBL" id="JALJZU010000019">
    <property type="protein sequence ID" value="MCP2012440.1"/>
    <property type="molecule type" value="Genomic_DNA"/>
</dbReference>
<accession>A0ABT1GTU4</accession>
<gene>
    <name evidence="2" type="ORF">L1274_006204</name>
</gene>
<sequence length="1128" mass="127078">MNADAKPAPPGPRQQSREQFRMARLQVYNWGTFGGLHEVPISERGFLIVGRSGAGKSTLLDAFSALLVPPRWVDFNAAAREADRAGRDRNLVSYIRGAWAAQSDAVSGEYATRYLREGTTWSALALHYRNAMGQDVVLVQLFWLRGNSNGNTDVKRYYLILERPFDLRELDDFGSGNFDVRKLKQALPEAYARDEFRPYCERFCRLLGIDSEMALRLLHKTQSAKNLGDLNAFLRDFMLDKPETFAVADRLVSEFGELNAAHQAVVTARQQVQTLAPARVRHEDLRRLRLERAGQEELRAGMHSYRERLRIGLLTDHLATLAVEAEGYAGQLQRQQDALDNRVAALRDLESRRRAAGGDQIEHLENERNTLETQRTERLRRRKQAKEACDRLGWVLPPNPQGFAALLGQARQEVADWQAAGADQEPLLVRDRERTAAAATLAGVTQEIASLRRQPSNIPAPMLELRRALAEAIGVAEAALPFAGELIDVKADEAPWRGAAERVLHGFALSLLVDNEHYNALSQHLNDVSLGRRLVYFRTGAAESATTRMLGADSLVHKLDVKDGAHAAWLKAELRQRYDYACVASLRAFRAAPERALTREGQVKHSRTRHEKDDRHSVDDRRHWVLGFDNRDKLALYEGQQRELQQRLAQLETELDSLRRQMQRSAERLMSCNTLINLQWQEIDGLPPTERIAAIDRQLRALRDGNAELQQIDDRLREQAGLVKSAEDSLRETDVNHRTRLARIAEQQQLLESLRNDPSIVALTPHQQQGLDRLYGGLAEPVVLARVDQADRAVAKLIGATVETLERDSMQCERDIEARFADFIRTWKADSDGLDATLAAASDFFAKLARLETDGLPAHEQRFFDLLHNQSNQNLAALSTYLNDARKAILERMELVNASLRQVPFNQTADLSTYLHIQPTDRQLPEVRDFKQAIQRALSNAWSGDRESAEARFIALRRLVDDLASQEPDQRRWREAVLDVRLHVEFIGREIDTDGNEVEVYQSGAGKSGGQRQKLATTCLAAALRYQLGGSDHALPVYAPVVLDEAFDKADNEFTALAMNIFANFGFQMIVATPLKSVMTLEPFIGGACFVDIRDRKISGVLMIEYDDQRQRLKLPEQGMEVALEAAG</sequence>
<reference evidence="2" key="1">
    <citation type="submission" date="2022-03" db="EMBL/GenBank/DDBJ databases">
        <title>Genome Encyclopedia of Bacteria and Archaea VI: Functional Genomics of Type Strains.</title>
        <authorList>
            <person name="Whitman W."/>
        </authorList>
    </citation>
    <scope>NUCLEOTIDE SEQUENCE</scope>
    <source>
        <strain evidence="2">HSC-15S17</strain>
    </source>
</reference>
<proteinExistence type="predicted"/>
<dbReference type="InterPro" id="IPR027417">
    <property type="entry name" value="P-loop_NTPase"/>
</dbReference>
<keyword evidence="1" id="KW-0175">Coiled coil</keyword>
<organism evidence="2 3">
    <name type="scientific">Duganella violaceipulchra</name>
    <dbReference type="NCBI Taxonomy" id="2849652"/>
    <lineage>
        <taxon>Bacteria</taxon>
        <taxon>Pseudomonadati</taxon>
        <taxon>Pseudomonadota</taxon>
        <taxon>Betaproteobacteria</taxon>
        <taxon>Burkholderiales</taxon>
        <taxon>Oxalobacteraceae</taxon>
        <taxon>Telluria group</taxon>
        <taxon>Duganella</taxon>
    </lineage>
</organism>
<dbReference type="PANTHER" id="PTHR32182">
    <property type="entry name" value="DNA REPLICATION AND REPAIR PROTEIN RECF"/>
    <property type="match status" value="1"/>
</dbReference>
<protein>
    <submittedName>
        <fullName evidence="2">Uncharacterized protein YPO0396</fullName>
    </submittedName>
</protein>
<dbReference type="Gene3D" id="3.40.1140.10">
    <property type="match status" value="1"/>
</dbReference>
<evidence type="ECO:0000256" key="1">
    <source>
        <dbReference type="SAM" id="Coils"/>
    </source>
</evidence>
<dbReference type="Pfam" id="PF13558">
    <property type="entry name" value="SbcC_Walker_B"/>
    <property type="match status" value="1"/>
</dbReference>
<dbReference type="CDD" id="cd00267">
    <property type="entry name" value="ABC_ATPase"/>
    <property type="match status" value="1"/>
</dbReference>